<name>A0A250X336_9CHLO</name>
<accession>A0A250X336</accession>
<keyword evidence="3" id="KW-1185">Reference proteome</keyword>
<dbReference type="EMBL" id="BEGY01000022">
    <property type="protein sequence ID" value="GAX77180.1"/>
    <property type="molecule type" value="Genomic_DNA"/>
</dbReference>
<dbReference type="STRING" id="1157962.A0A250X336"/>
<evidence type="ECO:0000313" key="2">
    <source>
        <dbReference type="EMBL" id="GAX77180.1"/>
    </source>
</evidence>
<proteinExistence type="predicted"/>
<dbReference type="GO" id="GO:0006218">
    <property type="term" value="P:uridine catabolic process"/>
    <property type="evidence" value="ECO:0007669"/>
    <property type="project" value="TreeGrafter"/>
</dbReference>
<evidence type="ECO:0000259" key="1">
    <source>
        <dbReference type="Pfam" id="PF01048"/>
    </source>
</evidence>
<dbReference type="InterPro" id="IPR000845">
    <property type="entry name" value="Nucleoside_phosphorylase_d"/>
</dbReference>
<comment type="caution">
    <text evidence="2">The sequence shown here is derived from an EMBL/GenBank/DDBJ whole genome shotgun (WGS) entry which is preliminary data.</text>
</comment>
<dbReference type="AlphaFoldDB" id="A0A250X336"/>
<sequence length="337" mass="36556">MTVPLHLKGYDIQCNGQKYVPSSENFRKHSSSRATSNSVWSSSSVIYSRSSKPSFSNANFPTTPEGRTYHLGTKGGEVANRILSVGATQRAELLSKLLDPPPNGGQLFRYLSSRGFLTVTGEYQGTPISIVSTQMGMPNMDFVVRECRAVVEGPMAVVRLGTCGALQPPASLGQLIIAHSSINIRRNPDAWSDLSTASMLPAYMFTLPVQADPHIVRLLAEEASSTMGASNVISGLNATADSFYSSQGRVGGNFDDRNEGLIEEMCEKYPDMVSLEMETFHLLDMARCSGGRVRAAGMCLALADRKSNEMLEYARLEQLEVEAGLAALRALIKTDLD</sequence>
<feature type="domain" description="Nucleoside phosphorylase" evidence="1">
    <location>
        <begin position="85"/>
        <end position="313"/>
    </location>
</feature>
<organism evidence="2 3">
    <name type="scientific">Chlamydomonas eustigma</name>
    <dbReference type="NCBI Taxonomy" id="1157962"/>
    <lineage>
        <taxon>Eukaryota</taxon>
        <taxon>Viridiplantae</taxon>
        <taxon>Chlorophyta</taxon>
        <taxon>core chlorophytes</taxon>
        <taxon>Chlorophyceae</taxon>
        <taxon>CS clade</taxon>
        <taxon>Chlamydomonadales</taxon>
        <taxon>Chlamydomonadaceae</taxon>
        <taxon>Chlamydomonas</taxon>
    </lineage>
</organism>
<dbReference type="Pfam" id="PF01048">
    <property type="entry name" value="PNP_UDP_1"/>
    <property type="match status" value="1"/>
</dbReference>
<dbReference type="Gene3D" id="3.40.50.1580">
    <property type="entry name" value="Nucleoside phosphorylase domain"/>
    <property type="match status" value="1"/>
</dbReference>
<protein>
    <recommendedName>
        <fullName evidence="1">Nucleoside phosphorylase domain-containing protein</fullName>
    </recommendedName>
</protein>
<reference evidence="2 3" key="1">
    <citation type="submission" date="2017-08" db="EMBL/GenBank/DDBJ databases">
        <title>Acidophilic green algal genome provides insights into adaptation to an acidic environment.</title>
        <authorList>
            <person name="Hirooka S."/>
            <person name="Hirose Y."/>
            <person name="Kanesaki Y."/>
            <person name="Higuchi S."/>
            <person name="Fujiwara T."/>
            <person name="Onuma R."/>
            <person name="Era A."/>
            <person name="Ohbayashi R."/>
            <person name="Uzuka A."/>
            <person name="Nozaki H."/>
            <person name="Yoshikawa H."/>
            <person name="Miyagishima S.Y."/>
        </authorList>
    </citation>
    <scope>NUCLEOTIDE SEQUENCE [LARGE SCALE GENOMIC DNA]</scope>
    <source>
        <strain evidence="2 3">NIES-2499</strain>
    </source>
</reference>
<dbReference type="PANTHER" id="PTHR43691:SF14">
    <property type="entry name" value="URIDINE PHOSPHORYLASE"/>
    <property type="match status" value="1"/>
</dbReference>
<dbReference type="GO" id="GO:0005829">
    <property type="term" value="C:cytosol"/>
    <property type="evidence" value="ECO:0007669"/>
    <property type="project" value="TreeGrafter"/>
</dbReference>
<dbReference type="PANTHER" id="PTHR43691">
    <property type="entry name" value="URIDINE PHOSPHORYLASE"/>
    <property type="match status" value="1"/>
</dbReference>
<evidence type="ECO:0000313" key="3">
    <source>
        <dbReference type="Proteomes" id="UP000232323"/>
    </source>
</evidence>
<gene>
    <name evidence="2" type="ORF">CEUSTIGMA_g4626.t1</name>
</gene>
<dbReference type="SUPFAM" id="SSF53167">
    <property type="entry name" value="Purine and uridine phosphorylases"/>
    <property type="match status" value="1"/>
</dbReference>
<dbReference type="GO" id="GO:0004850">
    <property type="term" value="F:uridine phosphorylase activity"/>
    <property type="evidence" value="ECO:0007669"/>
    <property type="project" value="TreeGrafter"/>
</dbReference>
<dbReference type="CDD" id="cd17769">
    <property type="entry name" value="NP_TgUP-like"/>
    <property type="match status" value="1"/>
</dbReference>
<dbReference type="InterPro" id="IPR035994">
    <property type="entry name" value="Nucleoside_phosphorylase_sf"/>
</dbReference>
<dbReference type="OrthoDB" id="416752at2759"/>
<dbReference type="Proteomes" id="UP000232323">
    <property type="component" value="Unassembled WGS sequence"/>
</dbReference>